<keyword evidence="3" id="KW-0808">Transferase</keyword>
<proteinExistence type="predicted"/>
<dbReference type="PANTHER" id="PTHR34220:SF7">
    <property type="entry name" value="SENSOR HISTIDINE KINASE YPDA"/>
    <property type="match status" value="1"/>
</dbReference>
<evidence type="ECO:0000313" key="3">
    <source>
        <dbReference type="EMBL" id="RXK85617.1"/>
    </source>
</evidence>
<keyword evidence="1" id="KW-1133">Transmembrane helix</keyword>
<dbReference type="InterPro" id="IPR010559">
    <property type="entry name" value="Sig_transdc_His_kin_internal"/>
</dbReference>
<protein>
    <submittedName>
        <fullName evidence="3">Sensor histidine kinase</fullName>
    </submittedName>
</protein>
<feature type="domain" description="Signal transduction histidine kinase internal region" evidence="2">
    <location>
        <begin position="161"/>
        <end position="240"/>
    </location>
</feature>
<gene>
    <name evidence="3" type="ORF">ESB13_02040</name>
</gene>
<dbReference type="Gene3D" id="3.30.565.10">
    <property type="entry name" value="Histidine kinase-like ATPase, C-terminal domain"/>
    <property type="match status" value="1"/>
</dbReference>
<dbReference type="EMBL" id="SDHZ01000001">
    <property type="protein sequence ID" value="RXK85617.1"/>
    <property type="molecule type" value="Genomic_DNA"/>
</dbReference>
<reference evidence="3 4" key="1">
    <citation type="submission" date="2019-01" db="EMBL/GenBank/DDBJ databases">
        <title>Filimonas sp. strain TTM-71.</title>
        <authorList>
            <person name="Chen W.-M."/>
        </authorList>
    </citation>
    <scope>NUCLEOTIDE SEQUENCE [LARGE SCALE GENOMIC DNA]</scope>
    <source>
        <strain evidence="3 4">TTM-71</strain>
    </source>
</reference>
<organism evidence="3 4">
    <name type="scientific">Filimonas effusa</name>
    <dbReference type="NCBI Taxonomy" id="2508721"/>
    <lineage>
        <taxon>Bacteria</taxon>
        <taxon>Pseudomonadati</taxon>
        <taxon>Bacteroidota</taxon>
        <taxon>Chitinophagia</taxon>
        <taxon>Chitinophagales</taxon>
        <taxon>Chitinophagaceae</taxon>
        <taxon>Filimonas</taxon>
    </lineage>
</organism>
<feature type="transmembrane region" description="Helical" evidence="1">
    <location>
        <begin position="119"/>
        <end position="140"/>
    </location>
</feature>
<comment type="caution">
    <text evidence="3">The sequence shown here is derived from an EMBL/GenBank/DDBJ whole genome shotgun (WGS) entry which is preliminary data.</text>
</comment>
<dbReference type="SUPFAM" id="SSF55874">
    <property type="entry name" value="ATPase domain of HSP90 chaperone/DNA topoisomerase II/histidine kinase"/>
    <property type="match status" value="1"/>
</dbReference>
<dbReference type="RefSeq" id="WP_129001370.1">
    <property type="nucleotide sequence ID" value="NZ_SDHZ01000001.1"/>
</dbReference>
<dbReference type="Pfam" id="PF06580">
    <property type="entry name" value="His_kinase"/>
    <property type="match status" value="1"/>
</dbReference>
<keyword evidence="1" id="KW-0812">Transmembrane</keyword>
<keyword evidence="4" id="KW-1185">Reference proteome</keyword>
<dbReference type="Proteomes" id="UP000290545">
    <property type="component" value="Unassembled WGS sequence"/>
</dbReference>
<dbReference type="GO" id="GO:0016020">
    <property type="term" value="C:membrane"/>
    <property type="evidence" value="ECO:0007669"/>
    <property type="project" value="InterPro"/>
</dbReference>
<feature type="transmembrane region" description="Helical" evidence="1">
    <location>
        <begin position="78"/>
        <end position="99"/>
    </location>
</feature>
<keyword evidence="1" id="KW-0472">Membrane</keyword>
<evidence type="ECO:0000259" key="2">
    <source>
        <dbReference type="Pfam" id="PF06580"/>
    </source>
</evidence>
<dbReference type="AlphaFoldDB" id="A0A4Q1D8F4"/>
<accession>A0A4Q1D8F4</accession>
<keyword evidence="3" id="KW-0418">Kinase</keyword>
<dbReference type="GO" id="GO:0000155">
    <property type="term" value="F:phosphorelay sensor kinase activity"/>
    <property type="evidence" value="ECO:0007669"/>
    <property type="project" value="InterPro"/>
</dbReference>
<dbReference type="InterPro" id="IPR036890">
    <property type="entry name" value="HATPase_C_sf"/>
</dbReference>
<dbReference type="PANTHER" id="PTHR34220">
    <property type="entry name" value="SENSOR HISTIDINE KINASE YPDA"/>
    <property type="match status" value="1"/>
</dbReference>
<dbReference type="OrthoDB" id="9792992at2"/>
<feature type="transmembrane region" description="Helical" evidence="1">
    <location>
        <begin position="21"/>
        <end position="44"/>
    </location>
</feature>
<sequence>MKRNAIQENGFSNKTFYRNLLVWWIASFIIQTAVVYQPAFGLALTLTDSLLSNLLLACCSRLIITNMRFYLPGEEKYWYILVISMVLGAVCLFITKGVLTTLSCGNEAYSNFVRNSSGIRYAFNCLLIGCIAMFGLLWYTQKEQSIASRRQSDAEKLARDAELFRLRQQLQPHFLFNSLNSISALTRNEPEKARHMIQQLSDFLRGTLRKDAQQWVPLLEELDDLQLYLDIEKVRFGHRLQASIRCSDEARQSFVPTLLLQPVVENAIKFGLYDTTETVEIKIEASQDTDHHLILKVSNPFDPETAVAGKGMGFGLSSVTRRLFLLFARNDLVHTTSEEDIFTTTLIIPQLHDKDITDR</sequence>
<name>A0A4Q1D8F4_9BACT</name>
<evidence type="ECO:0000313" key="4">
    <source>
        <dbReference type="Proteomes" id="UP000290545"/>
    </source>
</evidence>
<dbReference type="InterPro" id="IPR050640">
    <property type="entry name" value="Bact_2-comp_sensor_kinase"/>
</dbReference>
<evidence type="ECO:0000256" key="1">
    <source>
        <dbReference type="SAM" id="Phobius"/>
    </source>
</evidence>